<name>A0ACC4BXA9_POPAL</name>
<accession>A0ACC4BXA9</accession>
<protein>
    <submittedName>
        <fullName evidence="1">Uncharacterized protein</fullName>
    </submittedName>
</protein>
<sequence length="111" mass="12100">MSTEATVAVEERVGGFECKRAKMASQLGPPGANSSSSPQVVYVSEDRSDAAVELPPRRQYLIRSLFCIADISPYLWLLYLVFGSASSSQVEVNCFAYLPPLVVLAIVSAYY</sequence>
<keyword evidence="2" id="KW-1185">Reference proteome</keyword>
<organism evidence="1 2">
    <name type="scientific">Populus alba</name>
    <name type="common">White poplar</name>
    <dbReference type="NCBI Taxonomy" id="43335"/>
    <lineage>
        <taxon>Eukaryota</taxon>
        <taxon>Viridiplantae</taxon>
        <taxon>Streptophyta</taxon>
        <taxon>Embryophyta</taxon>
        <taxon>Tracheophyta</taxon>
        <taxon>Spermatophyta</taxon>
        <taxon>Magnoliopsida</taxon>
        <taxon>eudicotyledons</taxon>
        <taxon>Gunneridae</taxon>
        <taxon>Pentapetalae</taxon>
        <taxon>rosids</taxon>
        <taxon>fabids</taxon>
        <taxon>Malpighiales</taxon>
        <taxon>Salicaceae</taxon>
        <taxon>Saliceae</taxon>
        <taxon>Populus</taxon>
    </lineage>
</organism>
<proteinExistence type="predicted"/>
<dbReference type="EMBL" id="RCHU02000008">
    <property type="protein sequence ID" value="KAL3583062.1"/>
    <property type="molecule type" value="Genomic_DNA"/>
</dbReference>
<evidence type="ECO:0000313" key="1">
    <source>
        <dbReference type="EMBL" id="KAL3583062.1"/>
    </source>
</evidence>
<evidence type="ECO:0000313" key="2">
    <source>
        <dbReference type="Proteomes" id="UP000309997"/>
    </source>
</evidence>
<comment type="caution">
    <text evidence="1">The sequence shown here is derived from an EMBL/GenBank/DDBJ whole genome shotgun (WGS) entry which is preliminary data.</text>
</comment>
<reference evidence="1 2" key="1">
    <citation type="journal article" date="2024" name="Plant Biotechnol. J.">
        <title>Genome and CRISPR/Cas9 system of a widespread forest tree (Populus alba) in the world.</title>
        <authorList>
            <person name="Liu Y.J."/>
            <person name="Jiang P.F."/>
            <person name="Han X.M."/>
            <person name="Li X.Y."/>
            <person name="Wang H.M."/>
            <person name="Wang Y.J."/>
            <person name="Wang X.X."/>
            <person name="Zeng Q.Y."/>
        </authorList>
    </citation>
    <scope>NUCLEOTIDE SEQUENCE [LARGE SCALE GENOMIC DNA]</scope>
    <source>
        <strain evidence="2">cv. PAL-ZL1</strain>
    </source>
</reference>
<gene>
    <name evidence="1" type="ORF">D5086_017394</name>
</gene>
<dbReference type="Proteomes" id="UP000309997">
    <property type="component" value="Unassembled WGS sequence"/>
</dbReference>